<comment type="similarity">
    <text evidence="1">Belongs to the protein kinase superfamily. NEK Ser/Thr protein kinase family. NIMA subfamily.</text>
</comment>
<evidence type="ECO:0000259" key="8">
    <source>
        <dbReference type="PROSITE" id="PS50011"/>
    </source>
</evidence>
<dbReference type="EMBL" id="BSTX01000002">
    <property type="protein sequence ID" value="GLZ78139.1"/>
    <property type="molecule type" value="Genomic_DNA"/>
</dbReference>
<keyword evidence="5" id="KW-0418">Kinase</keyword>
<dbReference type="InterPro" id="IPR017441">
    <property type="entry name" value="Protein_kinase_ATP_BS"/>
</dbReference>
<dbReference type="EC" id="2.7.11.1" evidence="2"/>
<dbReference type="InterPro" id="IPR008271">
    <property type="entry name" value="Ser/Thr_kinase_AS"/>
</dbReference>
<evidence type="ECO:0000313" key="9">
    <source>
        <dbReference type="EMBL" id="GLZ78139.1"/>
    </source>
</evidence>
<dbReference type="PROSITE" id="PS50011">
    <property type="entry name" value="PROTEIN_KINASE_DOM"/>
    <property type="match status" value="1"/>
</dbReference>
<dbReference type="CDD" id="cd14014">
    <property type="entry name" value="STKc_PknB_like"/>
    <property type="match status" value="1"/>
</dbReference>
<dbReference type="PROSITE" id="PS00108">
    <property type="entry name" value="PROTEIN_KINASE_ST"/>
    <property type="match status" value="1"/>
</dbReference>
<organism evidence="9 10">
    <name type="scientific">Actinorhabdospora filicis</name>
    <dbReference type="NCBI Taxonomy" id="1785913"/>
    <lineage>
        <taxon>Bacteria</taxon>
        <taxon>Bacillati</taxon>
        <taxon>Actinomycetota</taxon>
        <taxon>Actinomycetes</taxon>
        <taxon>Micromonosporales</taxon>
        <taxon>Micromonosporaceae</taxon>
        <taxon>Actinorhabdospora</taxon>
    </lineage>
</organism>
<evidence type="ECO:0000313" key="10">
    <source>
        <dbReference type="Proteomes" id="UP001165079"/>
    </source>
</evidence>
<name>A0A9W6W925_9ACTN</name>
<feature type="binding site" evidence="7">
    <location>
        <position position="44"/>
    </location>
    <ligand>
        <name>ATP</name>
        <dbReference type="ChEBI" id="CHEBI:30616"/>
    </ligand>
</feature>
<evidence type="ECO:0000256" key="6">
    <source>
        <dbReference type="ARBA" id="ARBA00022840"/>
    </source>
</evidence>
<comment type="caution">
    <text evidence="9">The sequence shown here is derived from an EMBL/GenBank/DDBJ whole genome shotgun (WGS) entry which is preliminary data.</text>
</comment>
<protein>
    <recommendedName>
        <fullName evidence="2">non-specific serine/threonine protein kinase</fullName>
        <ecNumber evidence="2">2.7.11.1</ecNumber>
    </recommendedName>
</protein>
<dbReference type="PANTHER" id="PTHR43671:SF13">
    <property type="entry name" value="SERINE_THREONINE-PROTEIN KINASE NEK2"/>
    <property type="match status" value="1"/>
</dbReference>
<dbReference type="SUPFAM" id="SSF56112">
    <property type="entry name" value="Protein kinase-like (PK-like)"/>
    <property type="match status" value="1"/>
</dbReference>
<dbReference type="PANTHER" id="PTHR43671">
    <property type="entry name" value="SERINE/THREONINE-PROTEIN KINASE NEK"/>
    <property type="match status" value="1"/>
</dbReference>
<dbReference type="GO" id="GO:0004674">
    <property type="term" value="F:protein serine/threonine kinase activity"/>
    <property type="evidence" value="ECO:0007669"/>
    <property type="project" value="UniProtKB-EC"/>
</dbReference>
<gene>
    <name evidence="9" type="ORF">Afil01_29460</name>
</gene>
<feature type="domain" description="Protein kinase" evidence="8">
    <location>
        <begin position="16"/>
        <end position="270"/>
    </location>
</feature>
<sequence>MVKPLSAHDPARIGPYRLIGLLGQGGMGRVYLARSLGGRLLAVKVISGALAGDRSFRRRFAAEIAAARKVGGFYTAQVVDAATEADPPWLATAYCAGPSLQEAVDVYGPLSGEAVEVLGAGLAEGLAAIHARELVHRDLKPGNVILAEDGPRVIDFGIARALDAAHLSTTVIGTPGYMAPEQVTGAPAGTAADVFSLGCLLVFAATGHGPYGEGPTEAIVYRVVHGEPHLWGLPPRLAPLVTACLAKDPAARPTVGEILRGLSVPPQATLALPEGVTAMIAERGPARLLSETGGAETLVPEAAAAPRRRGLFGGLGLAAVLVAILLVSLINGGGDPGAAGGPGITPTTSAPLSRDPCDVTDEQVRRANRLTTTGTPDGYSDDKATVRTCTWKSELFSADARLSFTLIYASAVIELIDGPETTSADLAGLPADTVVRQTKDETACVVAWLTRRGQVAVYGRVAEPTGVLCDLTADFARSVLAKLPA</sequence>
<dbReference type="Pfam" id="PF00069">
    <property type="entry name" value="Pkinase"/>
    <property type="match status" value="1"/>
</dbReference>
<dbReference type="RefSeq" id="WP_285663310.1">
    <property type="nucleotide sequence ID" value="NZ_BSTX01000002.1"/>
</dbReference>
<evidence type="ECO:0000256" key="7">
    <source>
        <dbReference type="PROSITE-ProRule" id="PRU10141"/>
    </source>
</evidence>
<evidence type="ECO:0000256" key="5">
    <source>
        <dbReference type="ARBA" id="ARBA00022777"/>
    </source>
</evidence>
<dbReference type="PROSITE" id="PS00107">
    <property type="entry name" value="PROTEIN_KINASE_ATP"/>
    <property type="match status" value="1"/>
</dbReference>
<dbReference type="AlphaFoldDB" id="A0A9W6W925"/>
<dbReference type="Gene3D" id="3.30.200.20">
    <property type="entry name" value="Phosphorylase Kinase, domain 1"/>
    <property type="match status" value="1"/>
</dbReference>
<dbReference type="Gene3D" id="1.10.510.10">
    <property type="entry name" value="Transferase(Phosphotransferase) domain 1"/>
    <property type="match status" value="1"/>
</dbReference>
<accession>A0A9W6W925</accession>
<evidence type="ECO:0000256" key="2">
    <source>
        <dbReference type="ARBA" id="ARBA00012513"/>
    </source>
</evidence>
<dbReference type="Proteomes" id="UP001165079">
    <property type="component" value="Unassembled WGS sequence"/>
</dbReference>
<dbReference type="InterPro" id="IPR050660">
    <property type="entry name" value="NEK_Ser/Thr_kinase"/>
</dbReference>
<dbReference type="SMART" id="SM00220">
    <property type="entry name" value="S_TKc"/>
    <property type="match status" value="1"/>
</dbReference>
<keyword evidence="6 7" id="KW-0067">ATP-binding</keyword>
<evidence type="ECO:0000256" key="3">
    <source>
        <dbReference type="ARBA" id="ARBA00022679"/>
    </source>
</evidence>
<dbReference type="InterPro" id="IPR011009">
    <property type="entry name" value="Kinase-like_dom_sf"/>
</dbReference>
<reference evidence="9" key="1">
    <citation type="submission" date="2023-03" db="EMBL/GenBank/DDBJ databases">
        <title>Actinorhabdospora filicis NBRC 111898.</title>
        <authorList>
            <person name="Ichikawa N."/>
            <person name="Sato H."/>
            <person name="Tonouchi N."/>
        </authorList>
    </citation>
    <scope>NUCLEOTIDE SEQUENCE</scope>
    <source>
        <strain evidence="9">NBRC 111898</strain>
    </source>
</reference>
<evidence type="ECO:0000256" key="1">
    <source>
        <dbReference type="ARBA" id="ARBA00010886"/>
    </source>
</evidence>
<keyword evidence="4 7" id="KW-0547">Nucleotide-binding</keyword>
<keyword evidence="3" id="KW-0808">Transferase</keyword>
<dbReference type="InterPro" id="IPR000719">
    <property type="entry name" value="Prot_kinase_dom"/>
</dbReference>
<proteinExistence type="inferred from homology"/>
<dbReference type="GO" id="GO:0005524">
    <property type="term" value="F:ATP binding"/>
    <property type="evidence" value="ECO:0007669"/>
    <property type="project" value="UniProtKB-UniRule"/>
</dbReference>
<evidence type="ECO:0000256" key="4">
    <source>
        <dbReference type="ARBA" id="ARBA00022741"/>
    </source>
</evidence>
<keyword evidence="10" id="KW-1185">Reference proteome</keyword>